<dbReference type="InterPro" id="IPR036986">
    <property type="entry name" value="S4_RNA-bd_sf"/>
</dbReference>
<dbReference type="Gene3D" id="3.30.70.1560">
    <property type="entry name" value="Alpha-L RNA-binding motif"/>
    <property type="match status" value="1"/>
</dbReference>
<dbReference type="Pfam" id="PF00849">
    <property type="entry name" value="PseudoU_synth_2"/>
    <property type="match status" value="1"/>
</dbReference>
<keyword evidence="3" id="KW-0694">RNA-binding</keyword>
<protein>
    <submittedName>
        <fullName evidence="5">Pseudouridine synthase, putative</fullName>
    </submittedName>
</protein>
<dbReference type="SUPFAM" id="SSF55120">
    <property type="entry name" value="Pseudouridine synthase"/>
    <property type="match status" value="1"/>
</dbReference>
<dbReference type="InterPro" id="IPR020103">
    <property type="entry name" value="PsdUridine_synth_cat_dom_sf"/>
</dbReference>
<dbReference type="PROSITE" id="PS50889">
    <property type="entry name" value="S4"/>
    <property type="match status" value="1"/>
</dbReference>
<dbReference type="GO" id="GO:0003723">
    <property type="term" value="F:RNA binding"/>
    <property type="evidence" value="ECO:0007669"/>
    <property type="project" value="UniProtKB-KW"/>
</dbReference>
<dbReference type="GO" id="GO:0009982">
    <property type="term" value="F:pseudouridine synthase activity"/>
    <property type="evidence" value="ECO:0007669"/>
    <property type="project" value="InterPro"/>
</dbReference>
<dbReference type="EMBL" id="FLQW01000157">
    <property type="protein sequence ID" value="SBS82209.1"/>
    <property type="molecule type" value="Genomic_DNA"/>
</dbReference>
<evidence type="ECO:0000256" key="1">
    <source>
        <dbReference type="ARBA" id="ARBA00008348"/>
    </source>
</evidence>
<dbReference type="PROSITE" id="PS01149">
    <property type="entry name" value="PSI_RSU"/>
    <property type="match status" value="1"/>
</dbReference>
<evidence type="ECO:0000313" key="6">
    <source>
        <dbReference type="Proteomes" id="UP000078597"/>
    </source>
</evidence>
<dbReference type="Gene3D" id="3.10.290.10">
    <property type="entry name" value="RNA-binding S4 domain"/>
    <property type="match status" value="1"/>
</dbReference>
<dbReference type="GO" id="GO:0001522">
    <property type="term" value="P:pseudouridine synthesis"/>
    <property type="evidence" value="ECO:0007669"/>
    <property type="project" value="InterPro"/>
</dbReference>
<name>A0A1A8VSB2_PLAMA</name>
<dbReference type="NCBIfam" id="TIGR00093">
    <property type="entry name" value="pseudouridine synthase"/>
    <property type="match status" value="1"/>
</dbReference>
<dbReference type="Proteomes" id="UP000078597">
    <property type="component" value="Unassembled WGS sequence"/>
</dbReference>
<dbReference type="CDD" id="cd00165">
    <property type="entry name" value="S4"/>
    <property type="match status" value="1"/>
</dbReference>
<organism evidence="5 6">
    <name type="scientific">Plasmodium malariae</name>
    <dbReference type="NCBI Taxonomy" id="5858"/>
    <lineage>
        <taxon>Eukaryota</taxon>
        <taxon>Sar</taxon>
        <taxon>Alveolata</taxon>
        <taxon>Apicomplexa</taxon>
        <taxon>Aconoidasida</taxon>
        <taxon>Haemosporida</taxon>
        <taxon>Plasmodiidae</taxon>
        <taxon>Plasmodium</taxon>
        <taxon>Plasmodium (Plasmodium)</taxon>
    </lineage>
</organism>
<evidence type="ECO:0000256" key="2">
    <source>
        <dbReference type="ARBA" id="ARBA00023235"/>
    </source>
</evidence>
<dbReference type="SMART" id="SM00363">
    <property type="entry name" value="S4"/>
    <property type="match status" value="1"/>
</dbReference>
<dbReference type="InterPro" id="IPR042092">
    <property type="entry name" value="PsdUridine_s_RsuA/RluB/E/F_cat"/>
</dbReference>
<dbReference type="SUPFAM" id="SSF55174">
    <property type="entry name" value="Alpha-L RNA-binding motif"/>
    <property type="match status" value="1"/>
</dbReference>
<evidence type="ECO:0000259" key="4">
    <source>
        <dbReference type="SMART" id="SM00363"/>
    </source>
</evidence>
<dbReference type="InterPro" id="IPR006145">
    <property type="entry name" value="PsdUridine_synth_RsuA/RluA"/>
</dbReference>
<dbReference type="GO" id="GO:0006364">
    <property type="term" value="P:rRNA processing"/>
    <property type="evidence" value="ECO:0007669"/>
    <property type="project" value="UniProtKB-ARBA"/>
</dbReference>
<dbReference type="InterPro" id="IPR050343">
    <property type="entry name" value="RsuA_PseudoU_synthase"/>
</dbReference>
<dbReference type="PANTHER" id="PTHR47683">
    <property type="entry name" value="PSEUDOURIDINE SYNTHASE FAMILY PROTEIN-RELATED"/>
    <property type="match status" value="1"/>
</dbReference>
<evidence type="ECO:0000256" key="3">
    <source>
        <dbReference type="PROSITE-ProRule" id="PRU00182"/>
    </source>
</evidence>
<dbReference type="InterPro" id="IPR020094">
    <property type="entry name" value="TruA/RsuA/RluB/E/F_N"/>
</dbReference>
<dbReference type="InterPro" id="IPR018496">
    <property type="entry name" value="PsdUridine_synth_RsuA/RluB_CS"/>
</dbReference>
<keyword evidence="2" id="KW-0413">Isomerase</keyword>
<dbReference type="CDD" id="cd02870">
    <property type="entry name" value="PseudoU_synth_RsuA_like"/>
    <property type="match status" value="1"/>
</dbReference>
<dbReference type="InterPro" id="IPR002942">
    <property type="entry name" value="S4_RNA-bd"/>
</dbReference>
<reference evidence="6" key="1">
    <citation type="submission" date="2016-05" db="EMBL/GenBank/DDBJ databases">
        <authorList>
            <person name="Naeem Raeece"/>
        </authorList>
    </citation>
    <scope>NUCLEOTIDE SEQUENCE [LARGE SCALE GENOMIC DNA]</scope>
</reference>
<dbReference type="Gene3D" id="3.30.70.580">
    <property type="entry name" value="Pseudouridine synthase I, catalytic domain, N-terminal subdomain"/>
    <property type="match status" value="1"/>
</dbReference>
<dbReference type="PANTHER" id="PTHR47683:SF2">
    <property type="entry name" value="RNA-BINDING S4 DOMAIN-CONTAINING PROTEIN"/>
    <property type="match status" value="1"/>
</dbReference>
<comment type="similarity">
    <text evidence="1">Belongs to the pseudouridine synthase RsuA family.</text>
</comment>
<dbReference type="Pfam" id="PF01479">
    <property type="entry name" value="S4"/>
    <property type="match status" value="1"/>
</dbReference>
<dbReference type="InterPro" id="IPR000748">
    <property type="entry name" value="PsdUridine_synth_RsuA/RluB/E/F"/>
</dbReference>
<sequence length="362" mass="42442">MQTPESFQIHFSEHSNSFSFFFLTKKELPLFLQQKKSMKIEPPIYSKRNKLLLYFLILSFLFQNSSNNNSNNNSNGIFCFDVALTTSNSKANTIRLNKVISVSRNISRRKSDKFIQDGNVKINNKIILNPGTHVDITKDRLKICERKIDIQNIKNLINGNSSKSFKWFVLHKPKGLLCTTSDEKNRRSIFSLFPEDLLQKYRLVSVGRLDRNTSGVLLLTNEYAWVNRLTHPKYQRIRTYRVHIEGPVKMSSLKELAAGVYIEHDDDKKKEKKKKTQPAFIEILREECVKIQDKMKKVSVLNISIKEGRNRQIRKMFEQINQPVIKIKRSAFENITLKDIFFPKQYRELTQKEVSNLKTRSF</sequence>
<dbReference type="AlphaFoldDB" id="A0A1A8VSB2"/>
<evidence type="ECO:0000313" key="5">
    <source>
        <dbReference type="EMBL" id="SBS82209.1"/>
    </source>
</evidence>
<proteinExistence type="inferred from homology"/>
<gene>
    <name evidence="5" type="ORF">PMALA_003040</name>
</gene>
<feature type="domain" description="RNA-binding S4" evidence="4">
    <location>
        <begin position="94"/>
        <end position="154"/>
    </location>
</feature>
<dbReference type="VEuPathDB" id="PlasmoDB:PmUG01_04012900"/>
<accession>A0A1A8VSB2</accession>